<dbReference type="AlphaFoldDB" id="A0A5B7IGU4"/>
<accession>A0A5B7IGU4</accession>
<name>A0A5B7IGU4_PORTR</name>
<comment type="caution">
    <text evidence="1">The sequence shown here is derived from an EMBL/GenBank/DDBJ whole genome shotgun (WGS) entry which is preliminary data.</text>
</comment>
<evidence type="ECO:0000313" key="2">
    <source>
        <dbReference type="Proteomes" id="UP000324222"/>
    </source>
</evidence>
<organism evidence="1 2">
    <name type="scientific">Portunus trituberculatus</name>
    <name type="common">Swimming crab</name>
    <name type="synonym">Neptunus trituberculatus</name>
    <dbReference type="NCBI Taxonomy" id="210409"/>
    <lineage>
        <taxon>Eukaryota</taxon>
        <taxon>Metazoa</taxon>
        <taxon>Ecdysozoa</taxon>
        <taxon>Arthropoda</taxon>
        <taxon>Crustacea</taxon>
        <taxon>Multicrustacea</taxon>
        <taxon>Malacostraca</taxon>
        <taxon>Eumalacostraca</taxon>
        <taxon>Eucarida</taxon>
        <taxon>Decapoda</taxon>
        <taxon>Pleocyemata</taxon>
        <taxon>Brachyura</taxon>
        <taxon>Eubrachyura</taxon>
        <taxon>Portunoidea</taxon>
        <taxon>Portunidae</taxon>
        <taxon>Portuninae</taxon>
        <taxon>Portunus</taxon>
    </lineage>
</organism>
<gene>
    <name evidence="1" type="ORF">E2C01_076177</name>
</gene>
<proteinExistence type="predicted"/>
<protein>
    <submittedName>
        <fullName evidence="1">Uncharacterized protein</fullName>
    </submittedName>
</protein>
<dbReference type="EMBL" id="VSRR010057302">
    <property type="protein sequence ID" value="MPC81553.1"/>
    <property type="molecule type" value="Genomic_DNA"/>
</dbReference>
<keyword evidence="2" id="KW-1185">Reference proteome</keyword>
<evidence type="ECO:0000313" key="1">
    <source>
        <dbReference type="EMBL" id="MPC81553.1"/>
    </source>
</evidence>
<dbReference type="Proteomes" id="UP000324222">
    <property type="component" value="Unassembled WGS sequence"/>
</dbReference>
<reference evidence="1 2" key="1">
    <citation type="submission" date="2019-05" db="EMBL/GenBank/DDBJ databases">
        <title>Another draft genome of Portunus trituberculatus and its Hox gene families provides insights of decapod evolution.</title>
        <authorList>
            <person name="Jeong J.-H."/>
            <person name="Song I."/>
            <person name="Kim S."/>
            <person name="Choi T."/>
            <person name="Kim D."/>
            <person name="Ryu S."/>
            <person name="Kim W."/>
        </authorList>
    </citation>
    <scope>NUCLEOTIDE SEQUENCE [LARGE SCALE GENOMIC DNA]</scope>
    <source>
        <tissue evidence="1">Muscle</tissue>
    </source>
</reference>
<sequence>MAVRSDGIATPYFKGSLPPALGIRSVYTCGSFMYGEVEEALLRTRLPLITRAELEHVLYSSQVVVMLAVVTWGGYGDGGGRW</sequence>